<dbReference type="InterPro" id="IPR050576">
    <property type="entry name" value="Cilia_flagella_integrity"/>
</dbReference>
<dbReference type="Gene3D" id="3.80.10.10">
    <property type="entry name" value="Ribonuclease Inhibitor"/>
    <property type="match status" value="2"/>
</dbReference>
<dbReference type="EMBL" id="JANIIK010000044">
    <property type="protein sequence ID" value="KAJ3604209.1"/>
    <property type="molecule type" value="Genomic_DNA"/>
</dbReference>
<evidence type="ECO:0000256" key="2">
    <source>
        <dbReference type="ARBA" id="ARBA00022737"/>
    </source>
</evidence>
<name>A0A9Q0IMM7_9TELE</name>
<dbReference type="AlphaFoldDB" id="A0A9Q0IMM7"/>
<keyword evidence="1" id="KW-0433">Leucine-rich repeat</keyword>
<gene>
    <name evidence="4" type="ORF">NHX12_028950</name>
</gene>
<keyword evidence="2" id="KW-0677">Repeat</keyword>
<protein>
    <recommendedName>
        <fullName evidence="6">Leucine-rich repeat-containing protein 43</fullName>
    </recommendedName>
</protein>
<proteinExistence type="predicted"/>
<evidence type="ECO:0000313" key="4">
    <source>
        <dbReference type="EMBL" id="KAJ3604209.1"/>
    </source>
</evidence>
<accession>A0A9Q0IMM7</accession>
<dbReference type="OrthoDB" id="433501at2759"/>
<feature type="region of interest" description="Disordered" evidence="3">
    <location>
        <begin position="359"/>
        <end position="402"/>
    </location>
</feature>
<evidence type="ECO:0000256" key="1">
    <source>
        <dbReference type="ARBA" id="ARBA00022614"/>
    </source>
</evidence>
<sequence length="497" mass="55999">MTTLSSVLDKLIQSLCLDDFPCGRGSKGRKAEHREDRQALVDLITCPRSPWRQQHPWSPEAELLRDEAARTPEHLRSPANPAVFRTLRVVDRGVCVIDDGLLRFSNLETLVLSANQICDISPGRLPASLKVLELHANSLRGLTALIRQNLPKLHHLGVGSNRLGSRDDTRHLTGTFWPSLVSLDLSWCEFQDQRVLAQALATLPSLRTLSLEGNPLSLVPSYPGFMIDSLQLLLYLDAQRVTPDQRHGFKGLSREYRERAVATVRIQRVRGVPEPQRDPDPSAPEFPVVEYSYRVSYDFLQLLTHTTAALAWDQCMDFFHTQTLVVQDLPGLKRFLVQGLWLRLEEDKVLSWPAIPEEIKPTESPKDRKGVKGKEEKSARSKDKKKKGVSEPLVRGGPVTTERGRVHVPLHALLHREPTVNNLRCRDHTDRLNRFCFDPCRGKAQKNVEAEALTEDCGATARQEPITVEFSLTLEKWRSASEANPLQHPSVEPTGCP</sequence>
<feature type="compositionally biased region" description="Basic and acidic residues" evidence="3">
    <location>
        <begin position="359"/>
        <end position="381"/>
    </location>
</feature>
<evidence type="ECO:0000313" key="5">
    <source>
        <dbReference type="Proteomes" id="UP001148018"/>
    </source>
</evidence>
<dbReference type="PANTHER" id="PTHR45973:SF35">
    <property type="entry name" value="LEUCINE-RICH REPEAT-CONTAINING PROTEIN 43"/>
    <property type="match status" value="1"/>
</dbReference>
<organism evidence="4 5">
    <name type="scientific">Muraenolepis orangiensis</name>
    <name type="common">Patagonian moray cod</name>
    <dbReference type="NCBI Taxonomy" id="630683"/>
    <lineage>
        <taxon>Eukaryota</taxon>
        <taxon>Metazoa</taxon>
        <taxon>Chordata</taxon>
        <taxon>Craniata</taxon>
        <taxon>Vertebrata</taxon>
        <taxon>Euteleostomi</taxon>
        <taxon>Actinopterygii</taxon>
        <taxon>Neopterygii</taxon>
        <taxon>Teleostei</taxon>
        <taxon>Neoteleostei</taxon>
        <taxon>Acanthomorphata</taxon>
        <taxon>Zeiogadaria</taxon>
        <taxon>Gadariae</taxon>
        <taxon>Gadiformes</taxon>
        <taxon>Muraenolepidoidei</taxon>
        <taxon>Muraenolepididae</taxon>
        <taxon>Muraenolepis</taxon>
    </lineage>
</organism>
<keyword evidence="5" id="KW-1185">Reference proteome</keyword>
<dbReference type="PANTHER" id="PTHR45973">
    <property type="entry name" value="PROTEIN PHOSPHATASE 1 REGULATORY SUBUNIT SDS22-RELATED"/>
    <property type="match status" value="1"/>
</dbReference>
<dbReference type="Proteomes" id="UP001148018">
    <property type="component" value="Unassembled WGS sequence"/>
</dbReference>
<dbReference type="InterPro" id="IPR001611">
    <property type="entry name" value="Leu-rich_rpt"/>
</dbReference>
<evidence type="ECO:0008006" key="6">
    <source>
        <dbReference type="Google" id="ProtNLM"/>
    </source>
</evidence>
<reference evidence="4" key="1">
    <citation type="submission" date="2022-07" db="EMBL/GenBank/DDBJ databases">
        <title>Chromosome-level genome of Muraenolepis orangiensis.</title>
        <authorList>
            <person name="Kim J."/>
        </authorList>
    </citation>
    <scope>NUCLEOTIDE SEQUENCE</scope>
    <source>
        <strain evidence="4">KU_S4_2022</strain>
        <tissue evidence="4">Muscle</tissue>
    </source>
</reference>
<evidence type="ECO:0000256" key="3">
    <source>
        <dbReference type="SAM" id="MobiDB-lite"/>
    </source>
</evidence>
<dbReference type="SUPFAM" id="SSF52075">
    <property type="entry name" value="Outer arm dynein light chain 1"/>
    <property type="match status" value="1"/>
</dbReference>
<dbReference type="InterPro" id="IPR032675">
    <property type="entry name" value="LRR_dom_sf"/>
</dbReference>
<dbReference type="PROSITE" id="PS51450">
    <property type="entry name" value="LRR"/>
    <property type="match status" value="1"/>
</dbReference>
<comment type="caution">
    <text evidence="4">The sequence shown here is derived from an EMBL/GenBank/DDBJ whole genome shotgun (WGS) entry which is preliminary data.</text>
</comment>